<keyword evidence="4" id="KW-1185">Reference proteome</keyword>
<evidence type="ECO:0000313" key="3">
    <source>
        <dbReference type="EMBL" id="TWT67030.1"/>
    </source>
</evidence>
<comment type="caution">
    <text evidence="3">The sequence shown here is derived from an EMBL/GenBank/DDBJ whole genome shotgun (WGS) entry which is preliminary data.</text>
</comment>
<organism evidence="3 4">
    <name type="scientific">Posidoniimonas polymericola</name>
    <dbReference type="NCBI Taxonomy" id="2528002"/>
    <lineage>
        <taxon>Bacteria</taxon>
        <taxon>Pseudomonadati</taxon>
        <taxon>Planctomycetota</taxon>
        <taxon>Planctomycetia</taxon>
        <taxon>Pirellulales</taxon>
        <taxon>Lacipirellulaceae</taxon>
        <taxon>Posidoniimonas</taxon>
    </lineage>
</organism>
<sequence>MSSDNDSPSGDLTPEQWEALIYRLSEIARSAMWWMRKGSVDSDQTVSSTLRTYWRQVTEGQRPMLSTSEELWSELRFLLNQKIKAAKDSQKSLKNQAARFSELAPSDDGTSPEGSISSSGLGPKNVDAFLREIDLLFVEVLKDEVQLKVARLKLQGFTNAEIAKDLGLSEHQVQRMVQKIRAALSRSEGSDDG</sequence>
<gene>
    <name evidence="3" type="ORF">Pla123a_44600</name>
</gene>
<feature type="domain" description="RNA polymerase sigma-70 ECF-like HTH" evidence="2">
    <location>
        <begin position="16"/>
        <end position="187"/>
    </location>
</feature>
<dbReference type="GO" id="GO:0003677">
    <property type="term" value="F:DNA binding"/>
    <property type="evidence" value="ECO:0007669"/>
    <property type="project" value="InterPro"/>
</dbReference>
<dbReference type="EMBL" id="SJPO01000013">
    <property type="protein sequence ID" value="TWT67030.1"/>
    <property type="molecule type" value="Genomic_DNA"/>
</dbReference>
<evidence type="ECO:0000313" key="4">
    <source>
        <dbReference type="Proteomes" id="UP000318478"/>
    </source>
</evidence>
<feature type="region of interest" description="Disordered" evidence="1">
    <location>
        <begin position="96"/>
        <end position="119"/>
    </location>
</feature>
<feature type="compositionally biased region" description="Polar residues" evidence="1">
    <location>
        <begin position="108"/>
        <end position="119"/>
    </location>
</feature>
<reference evidence="3 4" key="1">
    <citation type="submission" date="2019-02" db="EMBL/GenBank/DDBJ databases">
        <title>Deep-cultivation of Planctomycetes and their phenomic and genomic characterization uncovers novel biology.</title>
        <authorList>
            <person name="Wiegand S."/>
            <person name="Jogler M."/>
            <person name="Boedeker C."/>
            <person name="Pinto D."/>
            <person name="Vollmers J."/>
            <person name="Rivas-Marin E."/>
            <person name="Kohn T."/>
            <person name="Peeters S.H."/>
            <person name="Heuer A."/>
            <person name="Rast P."/>
            <person name="Oberbeckmann S."/>
            <person name="Bunk B."/>
            <person name="Jeske O."/>
            <person name="Meyerdierks A."/>
            <person name="Storesund J.E."/>
            <person name="Kallscheuer N."/>
            <person name="Luecker S."/>
            <person name="Lage O.M."/>
            <person name="Pohl T."/>
            <person name="Merkel B.J."/>
            <person name="Hornburger P."/>
            <person name="Mueller R.-W."/>
            <person name="Bruemmer F."/>
            <person name="Labrenz M."/>
            <person name="Spormann A.M."/>
            <person name="Op Den Camp H."/>
            <person name="Overmann J."/>
            <person name="Amann R."/>
            <person name="Jetten M.S.M."/>
            <person name="Mascher T."/>
            <person name="Medema M.H."/>
            <person name="Devos D.P."/>
            <person name="Kaster A.-K."/>
            <person name="Ovreas L."/>
            <person name="Rohde M."/>
            <person name="Galperin M.Y."/>
            <person name="Jogler C."/>
        </authorList>
    </citation>
    <scope>NUCLEOTIDE SEQUENCE [LARGE SCALE GENOMIC DNA]</scope>
    <source>
        <strain evidence="3 4">Pla123a</strain>
    </source>
</reference>
<dbReference type="RefSeq" id="WP_146591052.1">
    <property type="nucleotide sequence ID" value="NZ_SJPO01000013.1"/>
</dbReference>
<accession>A0A5C5XVV0</accession>
<dbReference type="SUPFAM" id="SSF46894">
    <property type="entry name" value="C-terminal effector domain of the bipartite response regulators"/>
    <property type="match status" value="1"/>
</dbReference>
<dbReference type="Gene3D" id="1.10.10.10">
    <property type="entry name" value="Winged helix-like DNA-binding domain superfamily/Winged helix DNA-binding domain"/>
    <property type="match status" value="1"/>
</dbReference>
<dbReference type="GO" id="GO:0006355">
    <property type="term" value="P:regulation of DNA-templated transcription"/>
    <property type="evidence" value="ECO:0007669"/>
    <property type="project" value="InterPro"/>
</dbReference>
<dbReference type="InterPro" id="IPR053812">
    <property type="entry name" value="HTH_Sigma70_ECF-like"/>
</dbReference>
<name>A0A5C5XVV0_9BACT</name>
<evidence type="ECO:0000259" key="2">
    <source>
        <dbReference type="Pfam" id="PF07638"/>
    </source>
</evidence>
<protein>
    <submittedName>
        <fullName evidence="3">ECF sigma factor</fullName>
    </submittedName>
</protein>
<proteinExistence type="predicted"/>
<dbReference type="InterPro" id="IPR016032">
    <property type="entry name" value="Sig_transdc_resp-reg_C-effctor"/>
</dbReference>
<dbReference type="InterPro" id="IPR036388">
    <property type="entry name" value="WH-like_DNA-bd_sf"/>
</dbReference>
<evidence type="ECO:0000256" key="1">
    <source>
        <dbReference type="SAM" id="MobiDB-lite"/>
    </source>
</evidence>
<dbReference type="AlphaFoldDB" id="A0A5C5XVV0"/>
<dbReference type="Proteomes" id="UP000318478">
    <property type="component" value="Unassembled WGS sequence"/>
</dbReference>
<dbReference type="OrthoDB" id="271473at2"/>
<dbReference type="Pfam" id="PF07638">
    <property type="entry name" value="Sigma70_ECF"/>
    <property type="match status" value="1"/>
</dbReference>